<keyword evidence="1" id="KW-0732">Signal</keyword>
<keyword evidence="3" id="KW-1185">Reference proteome</keyword>
<evidence type="ECO:0000256" key="1">
    <source>
        <dbReference type="SAM" id="SignalP"/>
    </source>
</evidence>
<evidence type="ECO:0000313" key="2">
    <source>
        <dbReference type="EMBL" id="KAG6117782.1"/>
    </source>
</evidence>
<reference evidence="2 3" key="1">
    <citation type="journal article" date="2020" name="bioRxiv">
        <title>Whole genome comparisons of ergot fungi reveals the divergence and evolution of species within the genus Claviceps are the result of varying mechanisms driving genome evolution and host range expansion.</title>
        <authorList>
            <person name="Wyka S.A."/>
            <person name="Mondo S.J."/>
            <person name="Liu M."/>
            <person name="Dettman J."/>
            <person name="Nalam V."/>
            <person name="Broders K.D."/>
        </authorList>
    </citation>
    <scope>NUCLEOTIDE SEQUENCE [LARGE SCALE GENOMIC DNA]</scope>
    <source>
        <strain evidence="2 3">LM576</strain>
    </source>
</reference>
<feature type="signal peptide" evidence="1">
    <location>
        <begin position="1"/>
        <end position="23"/>
    </location>
</feature>
<protein>
    <submittedName>
        <fullName evidence="2">Uncharacterized protein</fullName>
    </submittedName>
</protein>
<organism evidence="2 3">
    <name type="scientific">Claviceps humidiphila</name>
    <dbReference type="NCBI Taxonomy" id="1294629"/>
    <lineage>
        <taxon>Eukaryota</taxon>
        <taxon>Fungi</taxon>
        <taxon>Dikarya</taxon>
        <taxon>Ascomycota</taxon>
        <taxon>Pezizomycotina</taxon>
        <taxon>Sordariomycetes</taxon>
        <taxon>Hypocreomycetidae</taxon>
        <taxon>Hypocreales</taxon>
        <taxon>Clavicipitaceae</taxon>
        <taxon>Claviceps</taxon>
    </lineage>
</organism>
<gene>
    <name evidence="2" type="ORF">E4U13_000792</name>
</gene>
<name>A0A9P7Q4D6_9HYPO</name>
<dbReference type="AlphaFoldDB" id="A0A9P7Q4D6"/>
<proteinExistence type="predicted"/>
<evidence type="ECO:0000313" key="3">
    <source>
        <dbReference type="Proteomes" id="UP000732380"/>
    </source>
</evidence>
<comment type="caution">
    <text evidence="2">The sequence shown here is derived from an EMBL/GenBank/DDBJ whole genome shotgun (WGS) entry which is preliminary data.</text>
</comment>
<accession>A0A9P7Q4D6</accession>
<dbReference type="EMBL" id="SRQM01000126">
    <property type="protein sequence ID" value="KAG6117782.1"/>
    <property type="molecule type" value="Genomic_DNA"/>
</dbReference>
<sequence length="81" mass="8613">MKFFSPFFIFVFGALVTPIIGHAVPNVEGDVDVVERDFAGAPAHLFARKKCSGHCSENGCHCTKPVRACGCSNVGHACECA</sequence>
<feature type="chain" id="PRO_5040487851" evidence="1">
    <location>
        <begin position="24"/>
        <end position="81"/>
    </location>
</feature>
<dbReference type="Proteomes" id="UP000732380">
    <property type="component" value="Unassembled WGS sequence"/>
</dbReference>